<name>A0A3M7SVD0_BRAPC</name>
<gene>
    <name evidence="1" type="ORF">BpHYR1_009845</name>
</gene>
<comment type="caution">
    <text evidence="1">The sequence shown here is derived from an EMBL/GenBank/DDBJ whole genome shotgun (WGS) entry which is preliminary data.</text>
</comment>
<organism evidence="1 2">
    <name type="scientific">Brachionus plicatilis</name>
    <name type="common">Marine rotifer</name>
    <name type="synonym">Brachionus muelleri</name>
    <dbReference type="NCBI Taxonomy" id="10195"/>
    <lineage>
        <taxon>Eukaryota</taxon>
        <taxon>Metazoa</taxon>
        <taxon>Spiralia</taxon>
        <taxon>Gnathifera</taxon>
        <taxon>Rotifera</taxon>
        <taxon>Eurotatoria</taxon>
        <taxon>Monogononta</taxon>
        <taxon>Pseudotrocha</taxon>
        <taxon>Ploima</taxon>
        <taxon>Brachionidae</taxon>
        <taxon>Brachionus</taxon>
    </lineage>
</organism>
<evidence type="ECO:0000313" key="2">
    <source>
        <dbReference type="Proteomes" id="UP000276133"/>
    </source>
</evidence>
<accession>A0A3M7SVD0</accession>
<sequence length="82" mass="9439">MFNEILEQQQQPQQQTKSSSTFSIIQFEFFARRHLVTVLLRQRVLAPATVDLSSRVDTHTCLAPEPLLQAEHQLAHQTKIVI</sequence>
<dbReference type="AlphaFoldDB" id="A0A3M7SVD0"/>
<evidence type="ECO:0000313" key="1">
    <source>
        <dbReference type="EMBL" id="RNA39642.1"/>
    </source>
</evidence>
<dbReference type="Proteomes" id="UP000276133">
    <property type="component" value="Unassembled WGS sequence"/>
</dbReference>
<dbReference type="EMBL" id="REGN01000725">
    <property type="protein sequence ID" value="RNA39642.1"/>
    <property type="molecule type" value="Genomic_DNA"/>
</dbReference>
<keyword evidence="2" id="KW-1185">Reference proteome</keyword>
<reference evidence="1 2" key="1">
    <citation type="journal article" date="2018" name="Sci. Rep.">
        <title>Genomic signatures of local adaptation to the degree of environmental predictability in rotifers.</title>
        <authorList>
            <person name="Franch-Gras L."/>
            <person name="Hahn C."/>
            <person name="Garcia-Roger E.M."/>
            <person name="Carmona M.J."/>
            <person name="Serra M."/>
            <person name="Gomez A."/>
        </authorList>
    </citation>
    <scope>NUCLEOTIDE SEQUENCE [LARGE SCALE GENOMIC DNA]</scope>
    <source>
        <strain evidence="1">HYR1</strain>
    </source>
</reference>
<proteinExistence type="predicted"/>
<protein>
    <submittedName>
        <fullName evidence="1">Uncharacterized protein</fullName>
    </submittedName>
</protein>